<dbReference type="GO" id="GO:0008757">
    <property type="term" value="F:S-adenosylmethionine-dependent methyltransferase activity"/>
    <property type="evidence" value="ECO:0007669"/>
    <property type="project" value="InterPro"/>
</dbReference>
<dbReference type="SUPFAM" id="SSF53335">
    <property type="entry name" value="S-adenosyl-L-methionine-dependent methyltransferases"/>
    <property type="match status" value="1"/>
</dbReference>
<evidence type="ECO:0000313" key="3">
    <source>
        <dbReference type="Proteomes" id="UP000383932"/>
    </source>
</evidence>
<gene>
    <name evidence="2" type="ORF">CTheo_6183</name>
</gene>
<organism evidence="2 3">
    <name type="scientific">Ceratobasidium theobromae</name>
    <dbReference type="NCBI Taxonomy" id="1582974"/>
    <lineage>
        <taxon>Eukaryota</taxon>
        <taxon>Fungi</taxon>
        <taxon>Dikarya</taxon>
        <taxon>Basidiomycota</taxon>
        <taxon>Agaricomycotina</taxon>
        <taxon>Agaricomycetes</taxon>
        <taxon>Cantharellales</taxon>
        <taxon>Ceratobasidiaceae</taxon>
        <taxon>Ceratobasidium</taxon>
    </lineage>
</organism>
<dbReference type="InterPro" id="IPR029063">
    <property type="entry name" value="SAM-dependent_MTases_sf"/>
</dbReference>
<dbReference type="Pfam" id="PF08241">
    <property type="entry name" value="Methyltransf_11"/>
    <property type="match status" value="1"/>
</dbReference>
<dbReference type="CDD" id="cd02440">
    <property type="entry name" value="AdoMet_MTases"/>
    <property type="match status" value="1"/>
</dbReference>
<sequence length="360" mass="40561">MMDLFQESNGAPVYLVNDHQHYDDQGAGTDSDTFISEVSSDRTTSTLSSQEAANYFLELHGFAYTTDKNLPLIYPTDSLCERLHVILNMIIRLCQKGKNVPPPAEELLQSGGLDGRGARVLDLVTKGGVWAHEMADTYPRAEFVSLDVKPLVALIPHARIRFEVYDLYAGIAEPDASFDIVHQTKDWNFLLREAHRVLKPGGLLVIGEIPPQSYEANDPSMMLHSSPRRVEAIKLLRAVHASQGIDIDAWDDMSARLEPTHPHWFSDSHSTSHGFYDISLQTYIVPNGPWTTDQDQEQRTIGTLSKVLFENVWKMLLPMLQITGMTKSDAQAFVDRLLEEVGDARYRSCAKYKVWCARKI</sequence>
<dbReference type="Gene3D" id="3.40.50.150">
    <property type="entry name" value="Vaccinia Virus protein VP39"/>
    <property type="match status" value="1"/>
</dbReference>
<protein>
    <recommendedName>
        <fullName evidence="1">Methyltransferase type 11 domain-containing protein</fullName>
    </recommendedName>
</protein>
<proteinExistence type="predicted"/>
<comment type="caution">
    <text evidence="2">The sequence shown here is derived from an EMBL/GenBank/DDBJ whole genome shotgun (WGS) entry which is preliminary data.</text>
</comment>
<reference evidence="2 3" key="1">
    <citation type="journal article" date="2019" name="Fungal Biol. Biotechnol.">
        <title>Draft genome sequence of fastidious pathogen Ceratobasidium theobromae, which causes vascular-streak dieback in Theobroma cacao.</title>
        <authorList>
            <person name="Ali S.S."/>
            <person name="Asman A."/>
            <person name="Shao J."/>
            <person name="Firmansyah A.P."/>
            <person name="Susilo A.W."/>
            <person name="Rosmana A."/>
            <person name="McMahon P."/>
            <person name="Junaid M."/>
            <person name="Guest D."/>
            <person name="Kheng T.Y."/>
            <person name="Meinhardt L.W."/>
            <person name="Bailey B.A."/>
        </authorList>
    </citation>
    <scope>NUCLEOTIDE SEQUENCE [LARGE SCALE GENOMIC DNA]</scope>
    <source>
        <strain evidence="2 3">CT2</strain>
    </source>
</reference>
<keyword evidence="3" id="KW-1185">Reference proteome</keyword>
<feature type="domain" description="Methyltransferase type 11" evidence="1">
    <location>
        <begin position="160"/>
        <end position="206"/>
    </location>
</feature>
<evidence type="ECO:0000313" key="2">
    <source>
        <dbReference type="EMBL" id="KAB5590382.1"/>
    </source>
</evidence>
<evidence type="ECO:0000259" key="1">
    <source>
        <dbReference type="Pfam" id="PF08241"/>
    </source>
</evidence>
<accession>A0A5N5QF50</accession>
<dbReference type="InterPro" id="IPR013216">
    <property type="entry name" value="Methyltransf_11"/>
</dbReference>
<name>A0A5N5QF50_9AGAM</name>
<dbReference type="EMBL" id="SSOP01000174">
    <property type="protein sequence ID" value="KAB5590382.1"/>
    <property type="molecule type" value="Genomic_DNA"/>
</dbReference>
<dbReference type="AlphaFoldDB" id="A0A5N5QF50"/>
<dbReference type="OrthoDB" id="2013972at2759"/>
<dbReference type="Proteomes" id="UP000383932">
    <property type="component" value="Unassembled WGS sequence"/>
</dbReference>